<dbReference type="SUPFAM" id="SSF54593">
    <property type="entry name" value="Glyoxalase/Bleomycin resistance protein/Dihydroxybiphenyl dioxygenase"/>
    <property type="match status" value="1"/>
</dbReference>
<proteinExistence type="predicted"/>
<sequence>MSVSAKPKGFHSLTAYLIIDGAAKAMAFYQHVFAAEIVMQMPLPDGGIAHGELKIGDSYLMVADACPDEHFVSPHQLGGTPVSMMLYVEDVDTTFARAIDAGAKELRPVHDQFYGDRAGTLEDPFGHIWTIATHQEDLSPEQLQQRMADFMSEQQDA</sequence>
<reference evidence="3" key="4">
    <citation type="submission" date="2019-09" db="EMBL/GenBank/DDBJ databases">
        <title>Co-occurence of chitin degradation, pigmentation and bioactivity in marine Pseudoalteromonas.</title>
        <authorList>
            <person name="Sonnenschein E.C."/>
            <person name="Bech P.K."/>
        </authorList>
    </citation>
    <scope>NUCLEOTIDE SEQUENCE</scope>
    <source>
        <strain evidence="3">S2897</strain>
    </source>
</reference>
<organism evidence="2 4">
    <name type="scientific">Pseudoalteromonas ruthenica</name>
    <dbReference type="NCBI Taxonomy" id="151081"/>
    <lineage>
        <taxon>Bacteria</taxon>
        <taxon>Pseudomonadati</taxon>
        <taxon>Pseudomonadota</taxon>
        <taxon>Gammaproteobacteria</taxon>
        <taxon>Alteromonadales</taxon>
        <taxon>Pseudoalteromonadaceae</taxon>
        <taxon>Pseudoalteromonas</taxon>
    </lineage>
</organism>
<name>A0A0F4Q0Q6_9GAMM</name>
<evidence type="ECO:0000313" key="5">
    <source>
        <dbReference type="Proteomes" id="UP000305874"/>
    </source>
</evidence>
<dbReference type="InterPro" id="IPR037523">
    <property type="entry name" value="VOC_core"/>
</dbReference>
<dbReference type="PANTHER" id="PTHR34109:SF1">
    <property type="entry name" value="VOC DOMAIN-CONTAINING PROTEIN"/>
    <property type="match status" value="1"/>
</dbReference>
<dbReference type="PROSITE" id="PS51819">
    <property type="entry name" value="VOC"/>
    <property type="match status" value="1"/>
</dbReference>
<dbReference type="STRING" id="151081.TW72_14460"/>
<reference evidence="5" key="3">
    <citation type="submission" date="2019-06" db="EMBL/GenBank/DDBJ databases">
        <title>Co-occurence of chitin degradation, pigmentation and bioactivity in marine Pseudoalteromonas.</title>
        <authorList>
            <person name="Sonnenschein E.C."/>
            <person name="Bech P.K."/>
        </authorList>
    </citation>
    <scope>NUCLEOTIDE SEQUENCE [LARGE SCALE GENOMIC DNA]</scope>
    <source>
        <strain evidence="5">S2897</strain>
    </source>
</reference>
<dbReference type="AlphaFoldDB" id="A0A0F4Q0Q6"/>
<dbReference type="Proteomes" id="UP000305874">
    <property type="component" value="Unassembled WGS sequence"/>
</dbReference>
<dbReference type="PANTHER" id="PTHR34109">
    <property type="entry name" value="BNAUNNG04460D PROTEIN-RELATED"/>
    <property type="match status" value="1"/>
</dbReference>
<comment type="caution">
    <text evidence="2">The sequence shown here is derived from an EMBL/GenBank/DDBJ whole genome shotgun (WGS) entry which is preliminary data.</text>
</comment>
<evidence type="ECO:0000313" key="3">
    <source>
        <dbReference type="EMBL" id="TMP87577.1"/>
    </source>
</evidence>
<dbReference type="RefSeq" id="WP_022945320.1">
    <property type="nucleotide sequence ID" value="NZ_CP023396.1"/>
</dbReference>
<dbReference type="Proteomes" id="UP000033664">
    <property type="component" value="Unassembled WGS sequence"/>
</dbReference>
<protein>
    <submittedName>
        <fullName evidence="2">Glyoxalase</fullName>
    </submittedName>
    <submittedName>
        <fullName evidence="3">VOC family protein</fullName>
    </submittedName>
</protein>
<dbReference type="eggNOG" id="COG2764">
    <property type="taxonomic scope" value="Bacteria"/>
</dbReference>
<dbReference type="InterPro" id="IPR029068">
    <property type="entry name" value="Glyas_Bleomycin-R_OHBP_Dase"/>
</dbReference>
<gene>
    <name evidence="3" type="ORF">CWC05_06895</name>
    <name evidence="2" type="ORF">TW72_14460</name>
</gene>
<reference evidence="2 4" key="1">
    <citation type="journal article" date="2015" name="BMC Genomics">
        <title>Genome mining reveals unlocked bioactive potential of marine Gram-negative bacteria.</title>
        <authorList>
            <person name="Machado H."/>
            <person name="Sonnenschein E.C."/>
            <person name="Melchiorsen J."/>
            <person name="Gram L."/>
        </authorList>
    </citation>
    <scope>NUCLEOTIDE SEQUENCE [LARGE SCALE GENOMIC DNA]</scope>
    <source>
        <strain evidence="2 4">S3137</strain>
    </source>
</reference>
<evidence type="ECO:0000259" key="1">
    <source>
        <dbReference type="PROSITE" id="PS51819"/>
    </source>
</evidence>
<dbReference type="GeneID" id="58229699"/>
<keyword evidence="4" id="KW-1185">Reference proteome</keyword>
<dbReference type="OrthoDB" id="9795306at2"/>
<dbReference type="InterPro" id="IPR004360">
    <property type="entry name" value="Glyas_Fos-R_dOase_dom"/>
</dbReference>
<dbReference type="EMBL" id="PNCG01000005">
    <property type="protein sequence ID" value="TMP87577.1"/>
    <property type="molecule type" value="Genomic_DNA"/>
</dbReference>
<dbReference type="EMBL" id="JXXZ01000012">
    <property type="protein sequence ID" value="KJY97505.1"/>
    <property type="molecule type" value="Genomic_DNA"/>
</dbReference>
<dbReference type="Gene3D" id="3.30.720.120">
    <property type="match status" value="1"/>
</dbReference>
<dbReference type="CDD" id="cd07246">
    <property type="entry name" value="VOC_like"/>
    <property type="match status" value="1"/>
</dbReference>
<evidence type="ECO:0000313" key="4">
    <source>
        <dbReference type="Proteomes" id="UP000033664"/>
    </source>
</evidence>
<accession>A0A0F4Q0Q6</accession>
<feature type="domain" description="VOC" evidence="1">
    <location>
        <begin position="9"/>
        <end position="134"/>
    </location>
</feature>
<evidence type="ECO:0000313" key="2">
    <source>
        <dbReference type="EMBL" id="KJY97505.1"/>
    </source>
</evidence>
<dbReference type="Pfam" id="PF00903">
    <property type="entry name" value="Glyoxalase"/>
    <property type="match status" value="1"/>
</dbReference>
<dbReference type="PATRIC" id="fig|151081.8.peg.327"/>
<reference evidence="3 5" key="2">
    <citation type="submission" date="2017-12" db="EMBL/GenBank/DDBJ databases">
        <authorList>
            <person name="Paulsen S."/>
            <person name="Gram L.K."/>
        </authorList>
    </citation>
    <scope>NUCLEOTIDE SEQUENCE [LARGE SCALE GENOMIC DNA]</scope>
    <source>
        <strain evidence="3 5">S2897</strain>
    </source>
</reference>
<dbReference type="Gene3D" id="3.30.720.110">
    <property type="match status" value="1"/>
</dbReference>